<protein>
    <submittedName>
        <fullName evidence="2">Uncharacterized protein</fullName>
    </submittedName>
</protein>
<reference evidence="2 3" key="1">
    <citation type="journal article" date="2017" name="Gigascience">
        <title>Draft genome of the honey bee ectoparasitic mite, Tropilaelaps mercedesae, is shaped by the parasitic life history.</title>
        <authorList>
            <person name="Dong X."/>
            <person name="Armstrong S.D."/>
            <person name="Xia D."/>
            <person name="Makepeace B.L."/>
            <person name="Darby A.C."/>
            <person name="Kadowaki T."/>
        </authorList>
    </citation>
    <scope>NUCLEOTIDE SEQUENCE [LARGE SCALE GENOMIC DNA]</scope>
    <source>
        <strain evidence="2">Wuxi-XJTLU</strain>
    </source>
</reference>
<keyword evidence="1" id="KW-0732">Signal</keyword>
<gene>
    <name evidence="2" type="ORF">BIW11_02777</name>
</gene>
<keyword evidence="3" id="KW-1185">Reference proteome</keyword>
<dbReference type="Proteomes" id="UP000192247">
    <property type="component" value="Unassembled WGS sequence"/>
</dbReference>
<name>A0A1V9XXF3_9ACAR</name>
<evidence type="ECO:0000313" key="3">
    <source>
        <dbReference type="Proteomes" id="UP000192247"/>
    </source>
</evidence>
<dbReference type="InParanoid" id="A0A1V9XXF3"/>
<proteinExistence type="predicted"/>
<evidence type="ECO:0000256" key="1">
    <source>
        <dbReference type="SAM" id="SignalP"/>
    </source>
</evidence>
<sequence length="63" mass="7033">MDRLLVMALLVALGSTTLADDIVYTGCVLKFVTQFGYEVIKAIPERAVDICLDELYFSIDNFV</sequence>
<comment type="caution">
    <text evidence="2">The sequence shown here is derived from an EMBL/GenBank/DDBJ whole genome shotgun (WGS) entry which is preliminary data.</text>
</comment>
<accession>A0A1V9XXF3</accession>
<dbReference type="AlphaFoldDB" id="A0A1V9XXF3"/>
<evidence type="ECO:0000313" key="2">
    <source>
        <dbReference type="EMBL" id="OQR78197.1"/>
    </source>
</evidence>
<organism evidence="2 3">
    <name type="scientific">Tropilaelaps mercedesae</name>
    <dbReference type="NCBI Taxonomy" id="418985"/>
    <lineage>
        <taxon>Eukaryota</taxon>
        <taxon>Metazoa</taxon>
        <taxon>Ecdysozoa</taxon>
        <taxon>Arthropoda</taxon>
        <taxon>Chelicerata</taxon>
        <taxon>Arachnida</taxon>
        <taxon>Acari</taxon>
        <taxon>Parasitiformes</taxon>
        <taxon>Mesostigmata</taxon>
        <taxon>Gamasina</taxon>
        <taxon>Dermanyssoidea</taxon>
        <taxon>Laelapidae</taxon>
        <taxon>Tropilaelaps</taxon>
    </lineage>
</organism>
<feature type="signal peptide" evidence="1">
    <location>
        <begin position="1"/>
        <end position="19"/>
    </location>
</feature>
<dbReference type="EMBL" id="MNPL01002532">
    <property type="protein sequence ID" value="OQR78197.1"/>
    <property type="molecule type" value="Genomic_DNA"/>
</dbReference>
<feature type="chain" id="PRO_5013003568" evidence="1">
    <location>
        <begin position="20"/>
        <end position="63"/>
    </location>
</feature>